<dbReference type="AlphaFoldDB" id="A0A9E7R3T3"/>
<evidence type="ECO:0008006" key="3">
    <source>
        <dbReference type="Google" id="ProtNLM"/>
    </source>
</evidence>
<accession>A0A9E7R3T3</accession>
<reference evidence="1" key="1">
    <citation type="submission" date="2022-09" db="EMBL/GenBank/DDBJ databases">
        <title>Diverse halophilic archaea isolated from saline environments.</title>
        <authorList>
            <person name="Cui H.-L."/>
        </authorList>
    </citation>
    <scope>NUCLEOTIDE SEQUENCE</scope>
    <source>
        <strain evidence="1">ZS-35-S2</strain>
    </source>
</reference>
<dbReference type="InterPro" id="IPR036568">
    <property type="entry name" value="GGCT-like_sf"/>
</dbReference>
<organism evidence="1 2">
    <name type="scientific">Salinirubellus salinus</name>
    <dbReference type="NCBI Taxonomy" id="1364945"/>
    <lineage>
        <taxon>Archaea</taxon>
        <taxon>Methanobacteriati</taxon>
        <taxon>Methanobacteriota</taxon>
        <taxon>Stenosarchaea group</taxon>
        <taxon>Halobacteria</taxon>
        <taxon>Halobacteriales</taxon>
        <taxon>Natronomonadaceae</taxon>
        <taxon>Salinirubellus</taxon>
    </lineage>
</organism>
<dbReference type="KEGG" id="ssai:N0B31_18760"/>
<dbReference type="Proteomes" id="UP001057580">
    <property type="component" value="Chromosome"/>
</dbReference>
<proteinExistence type="predicted"/>
<name>A0A9E7R3T3_9EURY</name>
<dbReference type="SUPFAM" id="SSF110857">
    <property type="entry name" value="Gamma-glutamyl cyclotransferase-like"/>
    <property type="match status" value="1"/>
</dbReference>
<evidence type="ECO:0000313" key="2">
    <source>
        <dbReference type="Proteomes" id="UP001057580"/>
    </source>
</evidence>
<keyword evidence="2" id="KW-1185">Reference proteome</keyword>
<dbReference type="EMBL" id="CP104003">
    <property type="protein sequence ID" value="UWM54145.1"/>
    <property type="molecule type" value="Genomic_DNA"/>
</dbReference>
<sequence>MDVFVYGTLTDSDVATRVLGDASEYGPDARLTGLHPVDGRYPTLAPGGAV</sequence>
<evidence type="ECO:0000313" key="1">
    <source>
        <dbReference type="EMBL" id="UWM54145.1"/>
    </source>
</evidence>
<protein>
    <recommendedName>
        <fullName evidence="3">Gamma-glutamylcyclotransferase</fullName>
    </recommendedName>
</protein>
<dbReference type="Gene3D" id="3.10.490.10">
    <property type="entry name" value="Gamma-glutamyl cyclotransferase-like"/>
    <property type="match status" value="1"/>
</dbReference>
<gene>
    <name evidence="1" type="ORF">N0B31_18760</name>
</gene>